<protein>
    <submittedName>
        <fullName evidence="3">Uncharacterized protein</fullName>
    </submittedName>
</protein>
<comment type="caution">
    <text evidence="3">The sequence shown here is derived from an EMBL/GenBank/DDBJ whole genome shotgun (WGS) entry which is preliminary data.</text>
</comment>
<dbReference type="SUPFAM" id="SSF51445">
    <property type="entry name" value="(Trans)glycosidases"/>
    <property type="match status" value="1"/>
</dbReference>
<dbReference type="Proteomes" id="UP000675781">
    <property type="component" value="Unassembled WGS sequence"/>
</dbReference>
<dbReference type="RefSeq" id="WP_212528453.1">
    <property type="nucleotide sequence ID" value="NZ_JAGSOG010000043.1"/>
</dbReference>
<feature type="region of interest" description="Disordered" evidence="1">
    <location>
        <begin position="36"/>
        <end position="72"/>
    </location>
</feature>
<keyword evidence="2" id="KW-0732">Signal</keyword>
<feature type="compositionally biased region" description="Low complexity" evidence="1">
    <location>
        <begin position="36"/>
        <end position="58"/>
    </location>
</feature>
<dbReference type="CDD" id="cd19608">
    <property type="entry name" value="GH113_mannanase-like"/>
    <property type="match status" value="1"/>
</dbReference>
<name>A0A941ERT5_9ACTN</name>
<evidence type="ECO:0000256" key="2">
    <source>
        <dbReference type="SAM" id="SignalP"/>
    </source>
</evidence>
<evidence type="ECO:0000313" key="3">
    <source>
        <dbReference type="EMBL" id="MBR7833934.1"/>
    </source>
</evidence>
<reference evidence="3" key="1">
    <citation type="submission" date="2021-04" db="EMBL/GenBank/DDBJ databases">
        <title>Genome based classification of Actinospica acidithermotolerans sp. nov., an actinobacterium isolated from an Indonesian hot spring.</title>
        <authorList>
            <person name="Kusuma A.B."/>
            <person name="Putra K.E."/>
            <person name="Nafisah S."/>
            <person name="Loh J."/>
            <person name="Nouioui I."/>
            <person name="Goodfellow M."/>
        </authorList>
    </citation>
    <scope>NUCLEOTIDE SEQUENCE</scope>
    <source>
        <strain evidence="3">CSCA 57</strain>
    </source>
</reference>
<dbReference type="Pfam" id="PF22612">
    <property type="entry name" value="GH113"/>
    <property type="match status" value="1"/>
</dbReference>
<evidence type="ECO:0000256" key="1">
    <source>
        <dbReference type="SAM" id="MobiDB-lite"/>
    </source>
</evidence>
<feature type="chain" id="PRO_5037114739" evidence="2">
    <location>
        <begin position="28"/>
        <end position="390"/>
    </location>
</feature>
<dbReference type="Gene3D" id="3.20.20.80">
    <property type="entry name" value="Glycosidases"/>
    <property type="match status" value="1"/>
</dbReference>
<keyword evidence="4" id="KW-1185">Reference proteome</keyword>
<feature type="signal peptide" evidence="2">
    <location>
        <begin position="1"/>
        <end position="27"/>
    </location>
</feature>
<organism evidence="3 4">
    <name type="scientific">Actinospica durhamensis</name>
    <dbReference type="NCBI Taxonomy" id="1508375"/>
    <lineage>
        <taxon>Bacteria</taxon>
        <taxon>Bacillati</taxon>
        <taxon>Actinomycetota</taxon>
        <taxon>Actinomycetes</taxon>
        <taxon>Catenulisporales</taxon>
        <taxon>Actinospicaceae</taxon>
        <taxon>Actinospica</taxon>
    </lineage>
</organism>
<proteinExistence type="predicted"/>
<dbReference type="PROSITE" id="PS51257">
    <property type="entry name" value="PROKAR_LIPOPROTEIN"/>
    <property type="match status" value="1"/>
</dbReference>
<sequence length="390" mass="41045">MTALRSRLVPTLALLLVLGTSACSALAPSIPTGTPQAGLAAAGASTQATTGASTQASPTPTPTPTPKVSATAQASTRQLGIQVYWHTSGTTEQVESAAAKVLDYVVGLGANSVALTFPIYTDGVRPTKIYGVSGSTPTPATLDLVIKAAQARGLRVMVRPLIDETNIKDDSGDWRGSIKPVSVSGWFASYRSSITPYLRLAQQDAVDYFDLGVELDSLESYQSDWTSLDSYAAGIYRGELDYGDNWSTWQEGGPDKPAAHVGVDAYPDVDLSDDASVAELTNAWEEWLEHRSAAVLQNTVMQEVGIPASSGAYHHPAQWATAGATPVTSIQVHWFTAACDAAQSLGLPGIYFWDVDSYAEPSLGATSDTGSFIGRGDQAIKSCFASGWGN</sequence>
<gene>
    <name evidence="3" type="ORF">KDL01_11695</name>
</gene>
<dbReference type="AlphaFoldDB" id="A0A941ERT5"/>
<dbReference type="InterPro" id="IPR017853">
    <property type="entry name" value="GH"/>
</dbReference>
<evidence type="ECO:0000313" key="4">
    <source>
        <dbReference type="Proteomes" id="UP000675781"/>
    </source>
</evidence>
<dbReference type="InterPro" id="IPR055151">
    <property type="entry name" value="GH113"/>
</dbReference>
<dbReference type="EMBL" id="JAGSOG010000043">
    <property type="protein sequence ID" value="MBR7833934.1"/>
    <property type="molecule type" value="Genomic_DNA"/>
</dbReference>
<accession>A0A941ERT5</accession>